<evidence type="ECO:0000256" key="2">
    <source>
        <dbReference type="ARBA" id="ARBA00023180"/>
    </source>
</evidence>
<dbReference type="InterPro" id="IPR036179">
    <property type="entry name" value="Ig-like_dom_sf"/>
</dbReference>
<dbReference type="EMBL" id="CM004480">
    <property type="protein sequence ID" value="OCT69076.1"/>
    <property type="molecule type" value="Genomic_DNA"/>
</dbReference>
<dbReference type="Proteomes" id="UP000694892">
    <property type="component" value="Chromosome 8L"/>
</dbReference>
<dbReference type="AlphaFoldDB" id="A0A974H9A9"/>
<dbReference type="InterPro" id="IPR007110">
    <property type="entry name" value="Ig-like_dom"/>
</dbReference>
<dbReference type="OMA" id="CCTIINA"/>
<proteinExistence type="predicted"/>
<evidence type="ECO:0000313" key="5">
    <source>
        <dbReference type="Proteomes" id="UP000694892"/>
    </source>
</evidence>
<keyword evidence="2" id="KW-0325">Glycoprotein</keyword>
<dbReference type="SUPFAM" id="SSF48726">
    <property type="entry name" value="Immunoglobulin"/>
    <property type="match status" value="1"/>
</dbReference>
<dbReference type="InterPro" id="IPR013783">
    <property type="entry name" value="Ig-like_fold"/>
</dbReference>
<dbReference type="Gene3D" id="2.60.40.10">
    <property type="entry name" value="Immunoglobulins"/>
    <property type="match status" value="3"/>
</dbReference>
<dbReference type="InterPro" id="IPR050831">
    <property type="entry name" value="CEA_cell_adhesion"/>
</dbReference>
<dbReference type="PANTHER" id="PTHR44427">
    <property type="entry name" value="CARCINOEMBRYONIC ANTIGEN-RELATED CELL ADHESION MOLECULE 19"/>
    <property type="match status" value="1"/>
</dbReference>
<dbReference type="PROSITE" id="PS50835">
    <property type="entry name" value="IG_LIKE"/>
    <property type="match status" value="1"/>
</dbReference>
<evidence type="ECO:0000259" key="3">
    <source>
        <dbReference type="PROSITE" id="PS50835"/>
    </source>
</evidence>
<sequence>MQALGGGSRQGVGSIKWVRVSSDIKLCSLRCDEDGIYTLDRDSSLPILDFACSDNSTNIYSDYQQRLSLNVSAGCCTIINAQPSDTGTYELSFYGKRKKKILVGATKYQVIDPVSVSTIMTNRSDSGETVSLSVSYSGEEATVLWTWNGGALPERHQLSDSNKTLTVPSTDTGTFTVLVSNPVSHTSTHYNLTLPALLCLSGSGLVSRSIEWVRVSSDIKLCSLRCDEDGIYTLDRDSSLPILDFACSDNSTNIYSDYQQRLSLNVSAGCCTITNAQSSDTGTYELSFYGKTKKKILVGATKYQVIEPVSVTNITTNRSGENVSLSVSY</sequence>
<accession>A0A974H9A9</accession>
<organism evidence="4 5">
    <name type="scientific">Xenopus laevis</name>
    <name type="common">African clawed frog</name>
    <dbReference type="NCBI Taxonomy" id="8355"/>
    <lineage>
        <taxon>Eukaryota</taxon>
        <taxon>Metazoa</taxon>
        <taxon>Chordata</taxon>
        <taxon>Craniata</taxon>
        <taxon>Vertebrata</taxon>
        <taxon>Euteleostomi</taxon>
        <taxon>Amphibia</taxon>
        <taxon>Batrachia</taxon>
        <taxon>Anura</taxon>
        <taxon>Pipoidea</taxon>
        <taxon>Pipidae</taxon>
        <taxon>Xenopodinae</taxon>
        <taxon>Xenopus</taxon>
        <taxon>Xenopus</taxon>
    </lineage>
</organism>
<evidence type="ECO:0000313" key="4">
    <source>
        <dbReference type="EMBL" id="OCT69076.1"/>
    </source>
</evidence>
<reference evidence="5" key="1">
    <citation type="journal article" date="2016" name="Nature">
        <title>Genome evolution in the allotetraploid frog Xenopus laevis.</title>
        <authorList>
            <person name="Session A.M."/>
            <person name="Uno Y."/>
            <person name="Kwon T."/>
            <person name="Chapman J.A."/>
            <person name="Toyoda A."/>
            <person name="Takahashi S."/>
            <person name="Fukui A."/>
            <person name="Hikosaka A."/>
            <person name="Suzuki A."/>
            <person name="Kondo M."/>
            <person name="van Heeringen S.J."/>
            <person name="Quigley I."/>
            <person name="Heinz S."/>
            <person name="Ogino H."/>
            <person name="Ochi H."/>
            <person name="Hellsten U."/>
            <person name="Lyons J.B."/>
            <person name="Simakov O."/>
            <person name="Putnam N."/>
            <person name="Stites J."/>
            <person name="Kuroki Y."/>
            <person name="Tanaka T."/>
            <person name="Michiue T."/>
            <person name="Watanabe M."/>
            <person name="Bogdanovic O."/>
            <person name="Lister R."/>
            <person name="Georgiou G."/>
            <person name="Paranjpe S.S."/>
            <person name="van Kruijsbergen I."/>
            <person name="Shu S."/>
            <person name="Carlson J."/>
            <person name="Kinoshita T."/>
            <person name="Ohta Y."/>
            <person name="Mawaribuchi S."/>
            <person name="Jenkins J."/>
            <person name="Grimwood J."/>
            <person name="Schmutz J."/>
            <person name="Mitros T."/>
            <person name="Mozaffari S.V."/>
            <person name="Suzuki Y."/>
            <person name="Haramoto Y."/>
            <person name="Yamamoto T.S."/>
            <person name="Takagi C."/>
            <person name="Heald R."/>
            <person name="Miller K."/>
            <person name="Haudenschild C."/>
            <person name="Kitzman J."/>
            <person name="Nakayama T."/>
            <person name="Izutsu Y."/>
            <person name="Robert J."/>
            <person name="Fortriede J."/>
            <person name="Burns K."/>
            <person name="Lotay V."/>
            <person name="Karimi K."/>
            <person name="Yasuoka Y."/>
            <person name="Dichmann D.S."/>
            <person name="Flajnik M.F."/>
            <person name="Houston D.W."/>
            <person name="Shendure J."/>
            <person name="DuPasquier L."/>
            <person name="Vize P.D."/>
            <person name="Zorn A.M."/>
            <person name="Ito M."/>
            <person name="Marcotte E.M."/>
            <person name="Wallingford J.B."/>
            <person name="Ito Y."/>
            <person name="Asashima M."/>
            <person name="Ueno N."/>
            <person name="Matsuda Y."/>
            <person name="Veenstra G.J."/>
            <person name="Fujiyama A."/>
            <person name="Harland R.M."/>
            <person name="Taira M."/>
            <person name="Rokhsar D.S."/>
        </authorList>
    </citation>
    <scope>NUCLEOTIDE SEQUENCE [LARGE SCALE GENOMIC DNA]</scope>
    <source>
        <strain evidence="5">J</strain>
    </source>
</reference>
<evidence type="ECO:0000256" key="1">
    <source>
        <dbReference type="ARBA" id="ARBA00022729"/>
    </source>
</evidence>
<keyword evidence="1" id="KW-0732">Signal</keyword>
<feature type="non-terminal residue" evidence="4">
    <location>
        <position position="329"/>
    </location>
</feature>
<feature type="domain" description="Ig-like" evidence="3">
    <location>
        <begin position="113"/>
        <end position="193"/>
    </location>
</feature>
<gene>
    <name evidence="4" type="ORF">XELAEV_18040384mg</name>
</gene>
<name>A0A974H9A9_XENLA</name>
<dbReference type="PANTHER" id="PTHR44427:SF5">
    <property type="entry name" value="V-SET AND IMMUNOGLOBULIN DOMAIN-CONTAINING PROTEIN 10-LIKE"/>
    <property type="match status" value="1"/>
</dbReference>
<protein>
    <recommendedName>
        <fullName evidence="3">Ig-like domain-containing protein</fullName>
    </recommendedName>
</protein>